<dbReference type="EnsemblMetazoa" id="GAUT030912-RA">
    <property type="protein sequence ID" value="GAUT030912-PA"/>
    <property type="gene ID" value="GAUT030912"/>
</dbReference>
<reference evidence="1" key="1">
    <citation type="submission" date="2020-05" db="UniProtKB">
        <authorList>
            <consortium name="EnsemblMetazoa"/>
        </authorList>
    </citation>
    <scope>IDENTIFICATION</scope>
    <source>
        <strain evidence="1">TTRI</strain>
    </source>
</reference>
<dbReference type="VEuPathDB" id="VectorBase:GAUT030912"/>
<evidence type="ECO:0000313" key="2">
    <source>
        <dbReference type="Proteomes" id="UP000078200"/>
    </source>
</evidence>
<sequence length="107" mass="12071">MHSDVKPKWRRLGGLRCTDSLNKEKISCQVPVCSVLNKSLVLNQDDILANNNDNVLNKNVKDNLEKNFVRISVKLDLTYTSYVFHSLIHMGSLFILKIASISTAEPV</sequence>
<accession>A0A1A9VAD2</accession>
<dbReference type="Proteomes" id="UP000078200">
    <property type="component" value="Unassembled WGS sequence"/>
</dbReference>
<organism evidence="1 2">
    <name type="scientific">Glossina austeni</name>
    <name type="common">Savannah tsetse fly</name>
    <dbReference type="NCBI Taxonomy" id="7395"/>
    <lineage>
        <taxon>Eukaryota</taxon>
        <taxon>Metazoa</taxon>
        <taxon>Ecdysozoa</taxon>
        <taxon>Arthropoda</taxon>
        <taxon>Hexapoda</taxon>
        <taxon>Insecta</taxon>
        <taxon>Pterygota</taxon>
        <taxon>Neoptera</taxon>
        <taxon>Endopterygota</taxon>
        <taxon>Diptera</taxon>
        <taxon>Brachycera</taxon>
        <taxon>Muscomorpha</taxon>
        <taxon>Hippoboscoidea</taxon>
        <taxon>Glossinidae</taxon>
        <taxon>Glossina</taxon>
    </lineage>
</organism>
<evidence type="ECO:0000313" key="1">
    <source>
        <dbReference type="EnsemblMetazoa" id="GAUT030912-PA"/>
    </source>
</evidence>
<dbReference type="AlphaFoldDB" id="A0A1A9VAD2"/>
<protein>
    <submittedName>
        <fullName evidence="1">Uncharacterized protein</fullName>
    </submittedName>
</protein>
<proteinExistence type="predicted"/>
<name>A0A1A9VAD2_GLOAU</name>
<keyword evidence="2" id="KW-1185">Reference proteome</keyword>